<dbReference type="Gene3D" id="3.30.1120.10">
    <property type="match status" value="1"/>
</dbReference>
<evidence type="ECO:0000256" key="5">
    <source>
        <dbReference type="SAM" id="SignalP"/>
    </source>
</evidence>
<evidence type="ECO:0000259" key="6">
    <source>
        <dbReference type="Pfam" id="PF00884"/>
    </source>
</evidence>
<dbReference type="InterPro" id="IPR000917">
    <property type="entry name" value="Sulfatase_N"/>
</dbReference>
<dbReference type="Pfam" id="PF00884">
    <property type="entry name" value="Sulfatase"/>
    <property type="match status" value="1"/>
</dbReference>
<evidence type="ECO:0000313" key="7">
    <source>
        <dbReference type="EMBL" id="QDS96025.1"/>
    </source>
</evidence>
<protein>
    <submittedName>
        <fullName evidence="7">Arylsulfatase</fullName>
        <ecNumber evidence="7">3.1.6.1</ecNumber>
    </submittedName>
</protein>
<reference evidence="7 8" key="1">
    <citation type="submission" date="2019-02" db="EMBL/GenBank/DDBJ databases">
        <title>Deep-cultivation of Planctomycetes and their phenomic and genomic characterization uncovers novel biology.</title>
        <authorList>
            <person name="Wiegand S."/>
            <person name="Jogler M."/>
            <person name="Boedeker C."/>
            <person name="Pinto D."/>
            <person name="Vollmers J."/>
            <person name="Rivas-Marin E."/>
            <person name="Kohn T."/>
            <person name="Peeters S.H."/>
            <person name="Heuer A."/>
            <person name="Rast P."/>
            <person name="Oberbeckmann S."/>
            <person name="Bunk B."/>
            <person name="Jeske O."/>
            <person name="Meyerdierks A."/>
            <person name="Storesund J.E."/>
            <person name="Kallscheuer N."/>
            <person name="Luecker S."/>
            <person name="Lage O.M."/>
            <person name="Pohl T."/>
            <person name="Merkel B.J."/>
            <person name="Hornburger P."/>
            <person name="Mueller R.-W."/>
            <person name="Bruemmer F."/>
            <person name="Labrenz M."/>
            <person name="Spormann A.M."/>
            <person name="Op den Camp H."/>
            <person name="Overmann J."/>
            <person name="Amann R."/>
            <person name="Jetten M.S.M."/>
            <person name="Mascher T."/>
            <person name="Medema M.H."/>
            <person name="Devos D.P."/>
            <person name="Kaster A.-K."/>
            <person name="Ovreas L."/>
            <person name="Rohde M."/>
            <person name="Galperin M.Y."/>
            <person name="Jogler C."/>
        </authorList>
    </citation>
    <scope>NUCLEOTIDE SEQUENCE [LARGE SCALE GENOMIC DNA]</scope>
    <source>
        <strain evidence="7 8">FF011L</strain>
    </source>
</reference>
<dbReference type="RefSeq" id="WP_145354231.1">
    <property type="nucleotide sequence ID" value="NZ_CP036262.1"/>
</dbReference>
<feature type="chain" id="PRO_5021903256" evidence="5">
    <location>
        <begin position="29"/>
        <end position="482"/>
    </location>
</feature>
<dbReference type="AlphaFoldDB" id="A0A517MMB3"/>
<sequence length="482" mass="53311" precursor="true">MPPAQPTSPTAVVLLTLSAVLMSVSALASDQPNIVVLFADDLGYGELGCQGNPEIPTPHIDSIAHNGVRFTDGYVAGPNCSPSRAGLLTGRIPTRFGYEFNPTGALNERPGFGLPTAEITIAEALQNAGYTTGLIGKWHQGGTADYHPFRHGFDEFFGFLQEGHYFVPPPYAGVTTMLRRKTLPYGQTGRWVGNKGLIYTDHMGYNEPDYDADNPIIRGGQPVVETEYLTDALTREAVDFIDRHDDKPFFLYLSYNAVHSPLQGSDRFMEQFASIEDDHRRIFAAMLANLDESVGAVLKRLQDSGLEENTIVFFLSDNGGPTRELTSSNLPLRGSKGDMYEGALRVPFMMQWKGKIPSGQVYRKPVSSFDIYATATANIAAATKPNQVEGVDLIPYLTGEDEGTPHKTLFWRQGGRCGLRHGDWKLVRMGGRKSPNEAKWELYDLATDLTEQKDLASSHPDQLSELVKIWEQMNHEMSEPLF</sequence>
<dbReference type="SUPFAM" id="SSF53649">
    <property type="entry name" value="Alkaline phosphatase-like"/>
    <property type="match status" value="1"/>
</dbReference>
<dbReference type="PANTHER" id="PTHR42693:SF53">
    <property type="entry name" value="ENDO-4-O-SULFATASE"/>
    <property type="match status" value="1"/>
</dbReference>
<dbReference type="InterPro" id="IPR017850">
    <property type="entry name" value="Alkaline_phosphatase_core_sf"/>
</dbReference>
<keyword evidence="4" id="KW-0106">Calcium</keyword>
<comment type="similarity">
    <text evidence="1">Belongs to the sulfatase family.</text>
</comment>
<evidence type="ECO:0000256" key="1">
    <source>
        <dbReference type="ARBA" id="ARBA00008779"/>
    </source>
</evidence>
<dbReference type="EC" id="3.1.6.1" evidence="7"/>
<feature type="signal peptide" evidence="5">
    <location>
        <begin position="1"/>
        <end position="28"/>
    </location>
</feature>
<dbReference type="OrthoDB" id="9783154at2"/>
<accession>A0A517MMB3</accession>
<organism evidence="7 8">
    <name type="scientific">Roseimaritima multifibrata</name>
    <dbReference type="NCBI Taxonomy" id="1930274"/>
    <lineage>
        <taxon>Bacteria</taxon>
        <taxon>Pseudomonadati</taxon>
        <taxon>Planctomycetota</taxon>
        <taxon>Planctomycetia</taxon>
        <taxon>Pirellulales</taxon>
        <taxon>Pirellulaceae</taxon>
        <taxon>Roseimaritima</taxon>
    </lineage>
</organism>
<evidence type="ECO:0000256" key="3">
    <source>
        <dbReference type="ARBA" id="ARBA00022801"/>
    </source>
</evidence>
<dbReference type="PROSITE" id="PS00149">
    <property type="entry name" value="SULFATASE_2"/>
    <property type="match status" value="1"/>
</dbReference>
<dbReference type="EMBL" id="CP036262">
    <property type="protein sequence ID" value="QDS96025.1"/>
    <property type="molecule type" value="Genomic_DNA"/>
</dbReference>
<dbReference type="PANTHER" id="PTHR42693">
    <property type="entry name" value="ARYLSULFATASE FAMILY MEMBER"/>
    <property type="match status" value="1"/>
</dbReference>
<name>A0A517MMB3_9BACT</name>
<keyword evidence="2" id="KW-0479">Metal-binding</keyword>
<evidence type="ECO:0000256" key="4">
    <source>
        <dbReference type="ARBA" id="ARBA00022837"/>
    </source>
</evidence>
<dbReference type="InterPro" id="IPR050738">
    <property type="entry name" value="Sulfatase"/>
</dbReference>
<dbReference type="InterPro" id="IPR024607">
    <property type="entry name" value="Sulfatase_CS"/>
</dbReference>
<keyword evidence="8" id="KW-1185">Reference proteome</keyword>
<keyword evidence="5" id="KW-0732">Signal</keyword>
<feature type="domain" description="Sulfatase N-terminal" evidence="6">
    <location>
        <begin position="32"/>
        <end position="375"/>
    </location>
</feature>
<dbReference type="GO" id="GO:0004065">
    <property type="term" value="F:arylsulfatase activity"/>
    <property type="evidence" value="ECO:0007669"/>
    <property type="project" value="UniProtKB-EC"/>
</dbReference>
<dbReference type="Gene3D" id="3.40.720.10">
    <property type="entry name" value="Alkaline Phosphatase, subunit A"/>
    <property type="match status" value="1"/>
</dbReference>
<dbReference type="KEGG" id="rml:FF011L_48290"/>
<evidence type="ECO:0000313" key="8">
    <source>
        <dbReference type="Proteomes" id="UP000320672"/>
    </source>
</evidence>
<gene>
    <name evidence="7" type="primary">atsA_41</name>
    <name evidence="7" type="ORF">FF011L_48290</name>
</gene>
<keyword evidence="3 7" id="KW-0378">Hydrolase</keyword>
<proteinExistence type="inferred from homology"/>
<dbReference type="GO" id="GO:0046872">
    <property type="term" value="F:metal ion binding"/>
    <property type="evidence" value="ECO:0007669"/>
    <property type="project" value="UniProtKB-KW"/>
</dbReference>
<dbReference type="Proteomes" id="UP000320672">
    <property type="component" value="Chromosome"/>
</dbReference>
<evidence type="ECO:0000256" key="2">
    <source>
        <dbReference type="ARBA" id="ARBA00022723"/>
    </source>
</evidence>